<evidence type="ECO:0000313" key="5">
    <source>
        <dbReference type="Proteomes" id="UP000076881"/>
    </source>
</evidence>
<feature type="compositionally biased region" description="Basic and acidic residues" evidence="1">
    <location>
        <begin position="29"/>
        <end position="43"/>
    </location>
</feature>
<dbReference type="GO" id="GO:0005737">
    <property type="term" value="C:cytoplasm"/>
    <property type="evidence" value="ECO:0007669"/>
    <property type="project" value="InterPro"/>
</dbReference>
<keyword evidence="5" id="KW-1185">Reference proteome</keyword>
<dbReference type="InterPro" id="IPR004303">
    <property type="entry name" value="PAD"/>
</dbReference>
<proteinExistence type="predicted"/>
<accession>A0A168J916</accession>
<feature type="domain" description="Protein-arginine deiminase C-terminal" evidence="3">
    <location>
        <begin position="399"/>
        <end position="871"/>
    </location>
</feature>
<feature type="compositionally biased region" description="Basic and acidic residues" evidence="1">
    <location>
        <begin position="66"/>
        <end position="97"/>
    </location>
</feature>
<gene>
    <name evidence="4" type="ORF">LEL_03632</name>
</gene>
<dbReference type="PANTHER" id="PTHR10837">
    <property type="entry name" value="PEPTIDYLARGININE DEIMINASE"/>
    <property type="match status" value="1"/>
</dbReference>
<dbReference type="STRING" id="1081108.A0A168J916"/>
<feature type="compositionally biased region" description="Basic and acidic residues" evidence="1">
    <location>
        <begin position="110"/>
        <end position="129"/>
    </location>
</feature>
<dbReference type="InterPro" id="IPR013530">
    <property type="entry name" value="PAD_C"/>
</dbReference>
<keyword evidence="2" id="KW-0732">Signal</keyword>
<dbReference type="SUPFAM" id="SSF55909">
    <property type="entry name" value="Pentein"/>
    <property type="match status" value="1"/>
</dbReference>
<dbReference type="EMBL" id="AZHF01000002">
    <property type="protein sequence ID" value="OAA80146.1"/>
    <property type="molecule type" value="Genomic_DNA"/>
</dbReference>
<dbReference type="SUPFAM" id="SSF110083">
    <property type="entry name" value="Peptidylarginine deiminase Pad4, middle domain"/>
    <property type="match status" value="1"/>
</dbReference>
<protein>
    <submittedName>
        <fullName evidence="4">Protein-arginine deiminase</fullName>
    </submittedName>
</protein>
<dbReference type="PANTHER" id="PTHR10837:SF8">
    <property type="entry name" value="PROTEIN-ARGININE DEIMINASE"/>
    <property type="match status" value="1"/>
</dbReference>
<evidence type="ECO:0000256" key="2">
    <source>
        <dbReference type="SAM" id="SignalP"/>
    </source>
</evidence>
<dbReference type="OrthoDB" id="5102063at2759"/>
<dbReference type="Gene3D" id="3.75.10.10">
    <property type="entry name" value="L-arginine/glycine Amidinotransferase, Chain A"/>
    <property type="match status" value="1"/>
</dbReference>
<feature type="compositionally biased region" description="Low complexity" evidence="1">
    <location>
        <begin position="141"/>
        <end position="152"/>
    </location>
</feature>
<reference evidence="4 5" key="1">
    <citation type="journal article" date="2016" name="Genome Biol. Evol.">
        <title>Divergent and convergent evolution of fungal pathogenicity.</title>
        <authorList>
            <person name="Shang Y."/>
            <person name="Xiao G."/>
            <person name="Zheng P."/>
            <person name="Cen K."/>
            <person name="Zhan S."/>
            <person name="Wang C."/>
        </authorList>
    </citation>
    <scope>NUCLEOTIDE SEQUENCE [LARGE SCALE GENOMIC DNA]</scope>
    <source>
        <strain evidence="4 5">RCEF 1005</strain>
    </source>
</reference>
<dbReference type="AlphaFoldDB" id="A0A168J916"/>
<feature type="signal peptide" evidence="2">
    <location>
        <begin position="1"/>
        <end position="18"/>
    </location>
</feature>
<dbReference type="GO" id="GO:0004668">
    <property type="term" value="F:protein-arginine deiminase activity"/>
    <property type="evidence" value="ECO:0007669"/>
    <property type="project" value="InterPro"/>
</dbReference>
<organism evidence="4 5">
    <name type="scientific">Akanthomyces lecanii RCEF 1005</name>
    <dbReference type="NCBI Taxonomy" id="1081108"/>
    <lineage>
        <taxon>Eukaryota</taxon>
        <taxon>Fungi</taxon>
        <taxon>Dikarya</taxon>
        <taxon>Ascomycota</taxon>
        <taxon>Pezizomycotina</taxon>
        <taxon>Sordariomycetes</taxon>
        <taxon>Hypocreomycetidae</taxon>
        <taxon>Hypocreales</taxon>
        <taxon>Cordycipitaceae</taxon>
        <taxon>Akanthomyces</taxon>
        <taxon>Cordyceps confragosa</taxon>
    </lineage>
</organism>
<evidence type="ECO:0000313" key="4">
    <source>
        <dbReference type="EMBL" id="OAA80146.1"/>
    </source>
</evidence>
<dbReference type="Pfam" id="PF03068">
    <property type="entry name" value="PAD"/>
    <property type="match status" value="1"/>
</dbReference>
<feature type="chain" id="PRO_5007898040" evidence="2">
    <location>
        <begin position="19"/>
        <end position="871"/>
    </location>
</feature>
<dbReference type="GO" id="GO:0005509">
    <property type="term" value="F:calcium ion binding"/>
    <property type="evidence" value="ECO:0007669"/>
    <property type="project" value="InterPro"/>
</dbReference>
<evidence type="ECO:0000259" key="3">
    <source>
        <dbReference type="Pfam" id="PF03068"/>
    </source>
</evidence>
<comment type="caution">
    <text evidence="4">The sequence shown here is derived from an EMBL/GenBank/DDBJ whole genome shotgun (WGS) entry which is preliminary data.</text>
</comment>
<name>A0A168J916_CORDF</name>
<dbReference type="Proteomes" id="UP000076881">
    <property type="component" value="Unassembled WGS sequence"/>
</dbReference>
<dbReference type="InterPro" id="IPR036556">
    <property type="entry name" value="PAD_central_sf"/>
</dbReference>
<evidence type="ECO:0000256" key="1">
    <source>
        <dbReference type="SAM" id="MobiDB-lite"/>
    </source>
</evidence>
<sequence>MRAGIVTTSLALIAAVASSPTGNSLSKPADGKRHWQLRVRDDAPAYNLNDDGPAYNPSDDGPANNPKDDGPTHNPKDDGPTHNPKDDGPANNPKDDGPANNPQDDGPAYDPKDDGPVGNPKDDGSDNKPAKTPQAKPKGDSTSSVPAPTSSPVAAAGDFIVTILADSNRDGKVDMAGETDRVSKDTWTEASGAIFLANIADTDGRCSNEMSGECASTLGDVFRKNLPEEPKFLNKSFSQITDEHAKLKTEAVNIGTDEAWNSYLSVLNAPDFAAFTAEHGKWKDDTSYDKLLAACHDASDDVLRNPEYLAPLRTTPNPQLSNSATGSVSVAEATAASKVRIFHNVGGAWKFVSSNYTFKAEDLKAGLELGIDARDVRRPGGWDGRATVQFRVKDGEKEAKDSVMLRVAPVLTQHHGQLAMQLLTASGPKDAGSQAQFVKDVQEASSVAGLAKPLHVIQTSECDRDEIWAQDFFEPGYTSMPGPDGPIGLHIMIGSAQSTYRRAGRKVFQELRSNTAGAVQHPGSGGTTDSTGNLETVPPHSHNGKSYPAGRAIMGSADGEKPQMMAFLEAQETQDPIEIDTSWLAVKHTDEFMQFLPVASSERGWVMMVDDPRAGLEILQKAEQAGHGSTTAVSRPKMPADPQEWRVTNTIADVLKVADFAALQNACATSIEKNIDIMKRETGITDAEIIRIPSLYQLYQNGVWKYSSEAGGDGLDALFGDVFGPVEARESTAEPEEQQPPNSSPGNAEKIILDVLQAGTPPKMREQQPGANTTAAATLGRRQDRTFGSVVSLYPATINSVVLGNNQILAANPWGPVIDGQDILAAAVNASYAKANYTVRYMDDWFNHHEKVGDVHCGTNVIRDIKGAKWW</sequence>
<feature type="region of interest" description="Disordered" evidence="1">
    <location>
        <begin position="515"/>
        <end position="548"/>
    </location>
</feature>
<feature type="region of interest" description="Disordered" evidence="1">
    <location>
        <begin position="18"/>
        <end position="152"/>
    </location>
</feature>